<dbReference type="RefSeq" id="WP_282010716.1">
    <property type="nucleotide sequence ID" value="NZ_OX336137.1"/>
</dbReference>
<keyword evidence="3" id="KW-1185">Reference proteome</keyword>
<feature type="coiled-coil region" evidence="1">
    <location>
        <begin position="6"/>
        <end position="85"/>
    </location>
</feature>
<protein>
    <submittedName>
        <fullName evidence="2">Eukaryotic translation initiation factor 3 110 kDa subunit</fullName>
    </submittedName>
</protein>
<keyword evidence="2" id="KW-0648">Protein biosynthesis</keyword>
<proteinExistence type="predicted"/>
<dbReference type="EMBL" id="OX336137">
    <property type="protein sequence ID" value="CAI2717797.1"/>
    <property type="molecule type" value="Genomic_DNA"/>
</dbReference>
<reference evidence="2 3" key="1">
    <citation type="submission" date="2022-09" db="EMBL/GenBank/DDBJ databases">
        <authorList>
            <person name="Kop L."/>
        </authorList>
    </citation>
    <scope>NUCLEOTIDE SEQUENCE [LARGE SCALE GENOMIC DNA]</scope>
    <source>
        <strain evidence="2 3">347</strain>
    </source>
</reference>
<evidence type="ECO:0000256" key="1">
    <source>
        <dbReference type="SAM" id="Coils"/>
    </source>
</evidence>
<gene>
    <name evidence="2" type="ORF">NSPWAT_0938</name>
</gene>
<dbReference type="GO" id="GO:0003743">
    <property type="term" value="F:translation initiation factor activity"/>
    <property type="evidence" value="ECO:0007669"/>
    <property type="project" value="UniProtKB-KW"/>
</dbReference>
<keyword evidence="1" id="KW-0175">Coiled coil</keyword>
<name>A0ABN8VVF4_9BACT</name>
<organism evidence="2 3">
    <name type="scientific">Nitrospina watsonii</name>
    <dbReference type="NCBI Taxonomy" id="1323948"/>
    <lineage>
        <taxon>Bacteria</taxon>
        <taxon>Pseudomonadati</taxon>
        <taxon>Nitrospinota/Tectimicrobiota group</taxon>
        <taxon>Nitrospinota</taxon>
        <taxon>Nitrospinia</taxon>
        <taxon>Nitrospinales</taxon>
        <taxon>Nitrospinaceae</taxon>
        <taxon>Nitrospina</taxon>
    </lineage>
</organism>
<dbReference type="Proteomes" id="UP001157733">
    <property type="component" value="Chromosome"/>
</dbReference>
<sequence>MSTDPVDKLERLVAEWIEEARLLREDQARLQTEVRQLRQQVETLSSQQNGVQEKLSRLAKLEAEHKQWEEERRQMRTKVRRILEQLHRIPVE</sequence>
<keyword evidence="2" id="KW-0396">Initiation factor</keyword>
<dbReference type="Gene3D" id="1.20.5.340">
    <property type="match status" value="1"/>
</dbReference>
<evidence type="ECO:0000313" key="3">
    <source>
        <dbReference type="Proteomes" id="UP001157733"/>
    </source>
</evidence>
<accession>A0ABN8VVF4</accession>
<evidence type="ECO:0000313" key="2">
    <source>
        <dbReference type="EMBL" id="CAI2717797.1"/>
    </source>
</evidence>